<evidence type="ECO:0000313" key="2">
    <source>
        <dbReference type="Proteomes" id="UP000050525"/>
    </source>
</evidence>
<accession>A0A151NAF0</accession>
<dbReference type="Gene3D" id="3.30.505.10">
    <property type="entry name" value="SH2 domain"/>
    <property type="match status" value="1"/>
</dbReference>
<dbReference type="Proteomes" id="UP000050525">
    <property type="component" value="Unassembled WGS sequence"/>
</dbReference>
<gene>
    <name evidence="1" type="ORF">Y1Q_0016212</name>
</gene>
<organism evidence="1 2">
    <name type="scientific">Alligator mississippiensis</name>
    <name type="common">American alligator</name>
    <dbReference type="NCBI Taxonomy" id="8496"/>
    <lineage>
        <taxon>Eukaryota</taxon>
        <taxon>Metazoa</taxon>
        <taxon>Chordata</taxon>
        <taxon>Craniata</taxon>
        <taxon>Vertebrata</taxon>
        <taxon>Euteleostomi</taxon>
        <taxon>Archelosauria</taxon>
        <taxon>Archosauria</taxon>
        <taxon>Crocodylia</taxon>
        <taxon>Alligatoridae</taxon>
        <taxon>Alligatorinae</taxon>
        <taxon>Alligator</taxon>
    </lineage>
</organism>
<dbReference type="InterPro" id="IPR036860">
    <property type="entry name" value="SH2_dom_sf"/>
</dbReference>
<reference evidence="1 2" key="1">
    <citation type="journal article" date="2012" name="Genome Biol.">
        <title>Sequencing three crocodilian genomes to illuminate the evolution of archosaurs and amniotes.</title>
        <authorList>
            <person name="St John J.A."/>
            <person name="Braun E.L."/>
            <person name="Isberg S.R."/>
            <person name="Miles L.G."/>
            <person name="Chong A.Y."/>
            <person name="Gongora J."/>
            <person name="Dalzell P."/>
            <person name="Moran C."/>
            <person name="Bed'hom B."/>
            <person name="Abzhanov A."/>
            <person name="Burgess S.C."/>
            <person name="Cooksey A.M."/>
            <person name="Castoe T.A."/>
            <person name="Crawford N.G."/>
            <person name="Densmore L.D."/>
            <person name="Drew J.C."/>
            <person name="Edwards S.V."/>
            <person name="Faircloth B.C."/>
            <person name="Fujita M.K."/>
            <person name="Greenwold M.J."/>
            <person name="Hoffmann F.G."/>
            <person name="Howard J.M."/>
            <person name="Iguchi T."/>
            <person name="Janes D.E."/>
            <person name="Khan S.Y."/>
            <person name="Kohno S."/>
            <person name="de Koning A.J."/>
            <person name="Lance S.L."/>
            <person name="McCarthy F.M."/>
            <person name="McCormack J.E."/>
            <person name="Merchant M.E."/>
            <person name="Peterson D.G."/>
            <person name="Pollock D.D."/>
            <person name="Pourmand N."/>
            <person name="Raney B.J."/>
            <person name="Roessler K.A."/>
            <person name="Sanford J.R."/>
            <person name="Sawyer R.H."/>
            <person name="Schmidt C.J."/>
            <person name="Triplett E.W."/>
            <person name="Tuberville T.D."/>
            <person name="Venegas-Anaya M."/>
            <person name="Howard J.T."/>
            <person name="Jarvis E.D."/>
            <person name="Guillette L.J.Jr."/>
            <person name="Glenn T.C."/>
            <person name="Green R.E."/>
            <person name="Ray D.A."/>
        </authorList>
    </citation>
    <scope>NUCLEOTIDE SEQUENCE [LARGE SCALE GENOMIC DNA]</scope>
    <source>
        <strain evidence="1">KSC_2009_1</strain>
    </source>
</reference>
<sequence length="69" mass="7664">MAGSGAGCGPHGYSPQQPPEWLLLAPQVRTKDHRFESVSHLISYHMDNHLPIISAGSEMCLQQPVERRL</sequence>
<proteinExistence type="predicted"/>
<dbReference type="AlphaFoldDB" id="A0A151NAF0"/>
<keyword evidence="2" id="KW-1185">Reference proteome</keyword>
<dbReference type="EMBL" id="AKHW03003653">
    <property type="protein sequence ID" value="KYO33812.1"/>
    <property type="molecule type" value="Genomic_DNA"/>
</dbReference>
<protein>
    <submittedName>
        <fullName evidence="1">Uncharacterized protein</fullName>
    </submittedName>
</protein>
<dbReference type="STRING" id="8496.A0A151NAF0"/>
<evidence type="ECO:0000313" key="1">
    <source>
        <dbReference type="EMBL" id="KYO33812.1"/>
    </source>
</evidence>
<comment type="caution">
    <text evidence="1">The sequence shown here is derived from an EMBL/GenBank/DDBJ whole genome shotgun (WGS) entry which is preliminary data.</text>
</comment>
<name>A0A151NAF0_ALLMI</name>
<dbReference type="SUPFAM" id="SSF55550">
    <property type="entry name" value="SH2 domain"/>
    <property type="match status" value="1"/>
</dbReference>